<proteinExistence type="predicted"/>
<dbReference type="GO" id="GO:0006890">
    <property type="term" value="P:retrograde vesicle-mediated transport, Golgi to endoplasmic reticulum"/>
    <property type="evidence" value="ECO:0007669"/>
    <property type="project" value="InterPro"/>
</dbReference>
<keyword evidence="2" id="KW-1185">Reference proteome</keyword>
<dbReference type="InterPro" id="IPR007528">
    <property type="entry name" value="RINT1_Tip20"/>
</dbReference>
<dbReference type="PROSITE" id="PS51386">
    <property type="entry name" value="RINT1_TIP20"/>
    <property type="match status" value="1"/>
</dbReference>
<feature type="region of interest" description="Disordered" evidence="1">
    <location>
        <begin position="134"/>
        <end position="159"/>
    </location>
</feature>
<evidence type="ECO:0000313" key="2">
    <source>
        <dbReference type="Proteomes" id="UP000504607"/>
    </source>
</evidence>
<dbReference type="GO" id="GO:0006888">
    <property type="term" value="P:endoplasmic reticulum to Golgi vesicle-mediated transport"/>
    <property type="evidence" value="ECO:0007669"/>
    <property type="project" value="InterPro"/>
</dbReference>
<dbReference type="PANTHER" id="PTHR13520:SF0">
    <property type="entry name" value="RAD50-INTERACTING PROTEIN 1"/>
    <property type="match status" value="1"/>
</dbReference>
<reference evidence="3" key="1">
    <citation type="submission" date="2025-08" db="UniProtKB">
        <authorList>
            <consortium name="RefSeq"/>
        </authorList>
    </citation>
    <scope>IDENTIFICATION</scope>
</reference>
<dbReference type="AlphaFoldDB" id="A0A8N4EZQ7"/>
<dbReference type="Pfam" id="PF04437">
    <property type="entry name" value="RINT1_TIP1"/>
    <property type="match status" value="1"/>
</dbReference>
<dbReference type="GO" id="GO:0070939">
    <property type="term" value="C:Dsl1/NZR complex"/>
    <property type="evidence" value="ECO:0007669"/>
    <property type="project" value="InterPro"/>
</dbReference>
<sequence>MIFTFASQGNRTCQALLLPKTSPLPFWSSYLRIQWKWSLKSTVEIGLKPPMEAPAPLPSSSALSCRLRRFLDDHFKALEDLSTAPSLVAQLNRECGDLETDLLCLRKGLSVATSTWLSRSDDVRRTLRLLDPGFEGYNPRPSRGSGGLSPKSPAPPYGEVEAGLPSVGRILQVELPLLVKEVGRIQTVRSYAGTCHWCRYINGKSWTVETTLKLEALVGELEDATFAIMSHSRNYILFNHSNASIPSGSGQKQGKLMLAITSMKNIEEILASVARRRPLWNHLVMAVDSRVENTFSLLRPQALMDHRALLASLGWPPALSKSGLEWDKSLEIPNPLVLMEGEKKEIYSQSFVELCALQHLQAQREERLLGLLENQKRHKLLSHTNLDRQTCDYSLWTIDELVHPIASRMEYHFSRWFNEPKFIFALVYKITRDFMDGMDNVLQPLMDQARLVGSSAREAWVSAMGKLLTKYLERQVFPLLAKTYDARNQTMDVTSSWLQLVDLMISFDKRMKVLAASVTPLMGPLSEFEEFSRSLSILSIFNEHSNWLQTWAEIELNVADDKLKSELEDERSWFIDFRKQSEFSHNKEAESFLLSAREDYKAPPIVDSVIKIAWSMIERGQALPSKPMKIQFIRCSANIFLKHFFTILFERCQNIKFMAASIGDDELLRVAGAVNAARFCESVMREWSEDVVFLEMSADEDEQKGNCQHPHVSFFEDEINYLVELEIDCLEGIMSALLLEFDALCWCYVQNIEQWEDENIEFKNEMLDEELMTVSPGFVEALDMLKDRINILKLSLNSQDFLDLWRSIAGGLDHFIFRSIPLRDIKFSCQGVNQFRTDMKTLFLVFSSFCARPEAFFPFTSESLKLLTIHCKDADFLLEMVSKSESEEEECPRLLGLSHVTISQAKLIVRNRKFVR</sequence>
<organism evidence="2 3">
    <name type="scientific">Elaeis guineensis var. tenera</name>
    <name type="common">Oil palm</name>
    <dbReference type="NCBI Taxonomy" id="51953"/>
    <lineage>
        <taxon>Eukaryota</taxon>
        <taxon>Viridiplantae</taxon>
        <taxon>Streptophyta</taxon>
        <taxon>Embryophyta</taxon>
        <taxon>Tracheophyta</taxon>
        <taxon>Spermatophyta</taxon>
        <taxon>Magnoliopsida</taxon>
        <taxon>Liliopsida</taxon>
        <taxon>Arecaceae</taxon>
        <taxon>Arecoideae</taxon>
        <taxon>Cocoseae</taxon>
        <taxon>Elaeidinae</taxon>
        <taxon>Elaeis</taxon>
    </lineage>
</organism>
<dbReference type="Gene3D" id="1.20.58.670">
    <property type="entry name" value="Dsl1p vesicle tethering complex, Tip20p subunit, domain D"/>
    <property type="match status" value="1"/>
</dbReference>
<dbReference type="OrthoDB" id="2189254at2759"/>
<evidence type="ECO:0000313" key="3">
    <source>
        <dbReference type="RefSeq" id="XP_029117586.1"/>
    </source>
</evidence>
<dbReference type="GO" id="GO:0060628">
    <property type="term" value="P:regulation of ER to Golgi vesicle-mediated transport"/>
    <property type="evidence" value="ECO:0007669"/>
    <property type="project" value="TreeGrafter"/>
</dbReference>
<dbReference type="PANTHER" id="PTHR13520">
    <property type="entry name" value="RAD50-INTERACTING PROTEIN 1 RINT-1"/>
    <property type="match status" value="1"/>
</dbReference>
<accession>A0A8N4EZQ7</accession>
<gene>
    <name evidence="3" type="primary">LOC105034900</name>
</gene>
<dbReference type="InterPro" id="IPR042044">
    <property type="entry name" value="EXOC6PINT-1/Sec15/Tip20_C_dom2"/>
</dbReference>
<evidence type="ECO:0000256" key="1">
    <source>
        <dbReference type="SAM" id="MobiDB-lite"/>
    </source>
</evidence>
<dbReference type="RefSeq" id="XP_029117586.1">
    <property type="nucleotide sequence ID" value="XM_029261753.1"/>
</dbReference>
<name>A0A8N4EZQ7_ELAGV</name>
<dbReference type="Proteomes" id="UP000504607">
    <property type="component" value="Unplaced"/>
</dbReference>
<protein>
    <submittedName>
        <fullName evidence="3">RINT1-like protein MAG2L isoform X1</fullName>
    </submittedName>
</protein>